<evidence type="ECO:0000313" key="2">
    <source>
        <dbReference type="Proteomes" id="UP000078046"/>
    </source>
</evidence>
<sequence length="415" mass="48482">MTYTLPNNINFGYLKKIYGGHSDSTPHDAMNLNHVYNAYYQYRGGLLKTQIQQAMKYTCADEMFVYESEYMNLIAELERRYYIIREVEWEFKMLDYCNVNNITLEDAKYRWLAKRTHGKFFSEYAWDTFLSKRTFPLSRVTFEQLQIFLCSIPSYKDHPKKVKKVDPIVVQVEEHIPVPEIKEDIKEKILPPPNGESDYQKSLREKLQLAIESTNESEIQKCVKDCLESGISKNDQQIEEANLLLKQFDLAKKLRSGIDQKSIKILEDAIDKVRHYGLENNMSKLMEEAINVLMQLRRLERIRAEILKLTQPTVAEIKSYNKPPEAVHQIMIATFTLLGHSVQETKIWKTVQALISKTGKMGLKRRCLGCEPDKLLEKNAIAAKKIIIKYDLDEIRDVSAGTATFYLWVNYQLFF</sequence>
<organism evidence="1 2">
    <name type="scientific">Intoshia linei</name>
    <dbReference type="NCBI Taxonomy" id="1819745"/>
    <lineage>
        <taxon>Eukaryota</taxon>
        <taxon>Metazoa</taxon>
        <taxon>Spiralia</taxon>
        <taxon>Lophotrochozoa</taxon>
        <taxon>Mesozoa</taxon>
        <taxon>Orthonectida</taxon>
        <taxon>Rhopaluridae</taxon>
        <taxon>Intoshia</taxon>
    </lineage>
</organism>
<dbReference type="Gene3D" id="1.20.920.20">
    <property type="match status" value="1"/>
</dbReference>
<gene>
    <name evidence="1" type="ORF">A3Q56_02029</name>
</gene>
<dbReference type="EMBL" id="LWCA01000174">
    <property type="protein sequence ID" value="OAF70210.1"/>
    <property type="molecule type" value="Genomic_DNA"/>
</dbReference>
<proteinExistence type="predicted"/>
<protein>
    <submittedName>
        <fullName evidence="1">Uncharacterized protein</fullName>
    </submittedName>
</protein>
<dbReference type="Proteomes" id="UP000078046">
    <property type="component" value="Unassembled WGS sequence"/>
</dbReference>
<reference evidence="1 2" key="1">
    <citation type="submission" date="2016-04" db="EMBL/GenBank/DDBJ databases">
        <title>The genome of Intoshia linei affirms orthonectids as highly simplified spiralians.</title>
        <authorList>
            <person name="Mikhailov K.V."/>
            <person name="Slusarev G.S."/>
            <person name="Nikitin M.A."/>
            <person name="Logacheva M.D."/>
            <person name="Penin A."/>
            <person name="Aleoshin V."/>
            <person name="Panchin Y.V."/>
        </authorList>
    </citation>
    <scope>NUCLEOTIDE SEQUENCE [LARGE SCALE GENOMIC DNA]</scope>
    <source>
        <strain evidence="1">Intl2013</strain>
        <tissue evidence="1">Whole animal</tissue>
    </source>
</reference>
<keyword evidence="2" id="KW-1185">Reference proteome</keyword>
<dbReference type="OrthoDB" id="6129702at2759"/>
<comment type="caution">
    <text evidence="1">The sequence shown here is derived from an EMBL/GenBank/DDBJ whole genome shotgun (WGS) entry which is preliminary data.</text>
</comment>
<dbReference type="AlphaFoldDB" id="A0A177B7W0"/>
<name>A0A177B7W0_9BILA</name>
<evidence type="ECO:0000313" key="1">
    <source>
        <dbReference type="EMBL" id="OAF70210.1"/>
    </source>
</evidence>
<accession>A0A177B7W0</accession>